<organism evidence="3 4">
    <name type="scientific">Shewanella algae</name>
    <dbReference type="NCBI Taxonomy" id="38313"/>
    <lineage>
        <taxon>Bacteria</taxon>
        <taxon>Pseudomonadati</taxon>
        <taxon>Pseudomonadota</taxon>
        <taxon>Gammaproteobacteria</taxon>
        <taxon>Alteromonadales</taxon>
        <taxon>Shewanellaceae</taxon>
        <taxon>Shewanella</taxon>
    </lineage>
</organism>
<reference evidence="3 4" key="1">
    <citation type="submission" date="2018-06" db="EMBL/GenBank/DDBJ databases">
        <authorList>
            <consortium name="Pathogen Informatics"/>
            <person name="Doyle S."/>
        </authorList>
    </citation>
    <scope>NUCLEOTIDE SEQUENCE [LARGE SCALE GENOMIC DNA]</scope>
    <source>
        <strain evidence="3 4">NCTC10738</strain>
    </source>
</reference>
<evidence type="ECO:0000313" key="2">
    <source>
        <dbReference type="EMBL" id="BCV43531.1"/>
    </source>
</evidence>
<proteinExistence type="predicted"/>
<keyword evidence="1" id="KW-0175">Coiled coil</keyword>
<dbReference type="AlphaFoldDB" id="A0A2T3H7L4"/>
<dbReference type="Proteomes" id="UP000254069">
    <property type="component" value="Unassembled WGS sequence"/>
</dbReference>
<name>A0A2T3H7L4_9GAMM</name>
<dbReference type="Proteomes" id="UP000825078">
    <property type="component" value="Chromosome"/>
</dbReference>
<evidence type="ECO:0000313" key="3">
    <source>
        <dbReference type="EMBL" id="SUI56088.1"/>
    </source>
</evidence>
<dbReference type="EMBL" id="UGYO01000001">
    <property type="protein sequence ID" value="SUI56088.1"/>
    <property type="molecule type" value="Genomic_DNA"/>
</dbReference>
<dbReference type="GeneID" id="93807608"/>
<feature type="coiled-coil region" evidence="1">
    <location>
        <begin position="7"/>
        <end position="34"/>
    </location>
</feature>
<keyword evidence="4" id="KW-1185">Reference proteome</keyword>
<dbReference type="KEGG" id="salg:BS332_10195"/>
<protein>
    <submittedName>
        <fullName evidence="3">Uncharacterized protein</fullName>
    </submittedName>
</protein>
<dbReference type="STRING" id="38313.GCA_000947195_00536"/>
<sequence length="103" mass="11552">MPYTKVIEQLKANLQTAYRQAVDADNRLDQLQQAGHGKFSAVFTQEQGFTTCSNRFLPYVQELAQAVADLEAETAPTPEQLEALLPKLAVLLQTLQKFKQQSK</sequence>
<accession>A0A379Z5T7</accession>
<reference evidence="2" key="2">
    <citation type="submission" date="2021-05" db="EMBL/GenBank/DDBJ databases">
        <title>Molecular characterization for Shewanella algae harboring chromosomal blaOXA-55-like strains isolated from clinical and environment sample.</title>
        <authorList>
            <person name="Ohama Y."/>
            <person name="Aoki K."/>
            <person name="Harada S."/>
            <person name="Moriya K."/>
            <person name="Ishii Y."/>
            <person name="Tateda K."/>
        </authorList>
    </citation>
    <scope>NUCLEOTIDE SEQUENCE</scope>
    <source>
        <strain evidence="2">TUM17379</strain>
    </source>
</reference>
<dbReference type="EMBL" id="AP024613">
    <property type="protein sequence ID" value="BCV43531.1"/>
    <property type="molecule type" value="Genomic_DNA"/>
</dbReference>
<evidence type="ECO:0000313" key="4">
    <source>
        <dbReference type="Proteomes" id="UP000254069"/>
    </source>
</evidence>
<dbReference type="RefSeq" id="WP_025009323.1">
    <property type="nucleotide sequence ID" value="NZ_AP024609.1"/>
</dbReference>
<gene>
    <name evidence="3" type="ORF">NCTC10738_01077</name>
    <name evidence="2" type="ORF">TUM17379_05490</name>
</gene>
<accession>A0A2T3H7L4</accession>
<evidence type="ECO:0000256" key="1">
    <source>
        <dbReference type="SAM" id="Coils"/>
    </source>
</evidence>